<feature type="region of interest" description="Disordered" evidence="1">
    <location>
        <begin position="1"/>
        <end position="188"/>
    </location>
</feature>
<organism evidence="2">
    <name type="scientific">Physcomitrium patens</name>
    <name type="common">Spreading-leaved earth moss</name>
    <name type="synonym">Physcomitrella patens</name>
    <dbReference type="NCBI Taxonomy" id="3218"/>
    <lineage>
        <taxon>Eukaryota</taxon>
        <taxon>Viridiplantae</taxon>
        <taxon>Streptophyta</taxon>
        <taxon>Embryophyta</taxon>
        <taxon>Bryophyta</taxon>
        <taxon>Bryophytina</taxon>
        <taxon>Bryopsida</taxon>
        <taxon>Funariidae</taxon>
        <taxon>Funariales</taxon>
        <taxon>Funariaceae</taxon>
        <taxon>Physcomitrium</taxon>
    </lineage>
</organism>
<dbReference type="RefSeq" id="XP_024391516.1">
    <property type="nucleotide sequence ID" value="XM_024535748.2"/>
</dbReference>
<dbReference type="Gramene" id="Pp3c12_11870V3.2">
    <property type="protein sequence ID" value="Pp3c12_11870V3.2"/>
    <property type="gene ID" value="Pp3c12_11870"/>
</dbReference>
<reference evidence="2 4" key="2">
    <citation type="journal article" date="2018" name="Plant J.">
        <title>The Physcomitrella patens chromosome-scale assembly reveals moss genome structure and evolution.</title>
        <authorList>
            <person name="Lang D."/>
            <person name="Ullrich K.K."/>
            <person name="Murat F."/>
            <person name="Fuchs J."/>
            <person name="Jenkins J."/>
            <person name="Haas F.B."/>
            <person name="Piednoel M."/>
            <person name="Gundlach H."/>
            <person name="Van Bel M."/>
            <person name="Meyberg R."/>
            <person name="Vives C."/>
            <person name="Morata J."/>
            <person name="Symeonidi A."/>
            <person name="Hiss M."/>
            <person name="Muchero W."/>
            <person name="Kamisugi Y."/>
            <person name="Saleh O."/>
            <person name="Blanc G."/>
            <person name="Decker E.L."/>
            <person name="van Gessel N."/>
            <person name="Grimwood J."/>
            <person name="Hayes R.D."/>
            <person name="Graham S.W."/>
            <person name="Gunter L.E."/>
            <person name="McDaniel S.F."/>
            <person name="Hoernstein S.N.W."/>
            <person name="Larsson A."/>
            <person name="Li F.W."/>
            <person name="Perroud P.F."/>
            <person name="Phillips J."/>
            <person name="Ranjan P."/>
            <person name="Rokshar D.S."/>
            <person name="Rothfels C.J."/>
            <person name="Schneider L."/>
            <person name="Shu S."/>
            <person name="Stevenson D.W."/>
            <person name="Thummler F."/>
            <person name="Tillich M."/>
            <person name="Villarreal Aguilar J.C."/>
            <person name="Widiez T."/>
            <person name="Wong G.K."/>
            <person name="Wymore A."/>
            <person name="Zhang Y."/>
            <person name="Zimmer A.D."/>
            <person name="Quatrano R.S."/>
            <person name="Mayer K.F.X."/>
            <person name="Goodstein D."/>
            <person name="Casacuberta J.M."/>
            <person name="Vandepoele K."/>
            <person name="Reski R."/>
            <person name="Cuming A.C."/>
            <person name="Tuskan G.A."/>
            <person name="Maumus F."/>
            <person name="Salse J."/>
            <person name="Schmutz J."/>
            <person name="Rensing S.A."/>
        </authorList>
    </citation>
    <scope>NUCLEOTIDE SEQUENCE [LARGE SCALE GENOMIC DNA]</scope>
    <source>
        <strain evidence="3 4">cv. Gransden 2004</strain>
    </source>
</reference>
<feature type="compositionally biased region" description="Basic residues" evidence="1">
    <location>
        <begin position="17"/>
        <end position="36"/>
    </location>
</feature>
<gene>
    <name evidence="3" type="primary">LOC112289960</name>
    <name evidence="2" type="ORF">PHYPA_016159</name>
</gene>
<sequence>MDPAQGQTEGKSLTSKLKAKVRGVKKVKNHLPGRHRRDTENPQGDVAVHDDDDDSSGSSSDASPRKPGPETGYNVGQSTPFTTVKTTPLKSDHSAKSQDRRSPPRSHNRDYESKLSNDNSGYRASDGPPSSMTPSVEEKFQYLGVGDRSRPANYPNDHSYQIGQHYPTTATEGVPKIGYSEHDTKPPGLLARVQDTVGGVAAAVGSQVGYYNEVDATPHEQPSTDPNAPSVLDKAKHTLGLAKPSDPNSPTVMEKAKHTLGMDKPSDPNAPTVMEKTKALLGMGKPGDRDAQTIM</sequence>
<feature type="compositionally biased region" description="Polar residues" evidence="1">
    <location>
        <begin position="116"/>
        <end position="134"/>
    </location>
</feature>
<feature type="compositionally biased region" description="Basic and acidic residues" evidence="1">
    <location>
        <begin position="254"/>
        <end position="266"/>
    </location>
</feature>
<evidence type="ECO:0000313" key="3">
    <source>
        <dbReference type="EnsemblPlants" id="Pp3c12_11870V3.1"/>
    </source>
</evidence>
<evidence type="ECO:0000256" key="1">
    <source>
        <dbReference type="SAM" id="MobiDB-lite"/>
    </source>
</evidence>
<name>A0A2K1JQR6_PHYPA</name>
<dbReference type="AlphaFoldDB" id="A0A2K1JQR6"/>
<dbReference type="Gramene" id="Pp3c12_11870V3.1">
    <property type="protein sequence ID" value="Pp3c12_11870V3.1"/>
    <property type="gene ID" value="Pp3c12_11870"/>
</dbReference>
<keyword evidence="4" id="KW-1185">Reference proteome</keyword>
<evidence type="ECO:0000313" key="2">
    <source>
        <dbReference type="EMBL" id="PNR43776.1"/>
    </source>
</evidence>
<dbReference type="OrthoDB" id="10511641at2759"/>
<reference evidence="2 4" key="1">
    <citation type="journal article" date="2008" name="Science">
        <title>The Physcomitrella genome reveals evolutionary insights into the conquest of land by plants.</title>
        <authorList>
            <person name="Rensing S."/>
            <person name="Lang D."/>
            <person name="Zimmer A."/>
            <person name="Terry A."/>
            <person name="Salamov A."/>
            <person name="Shapiro H."/>
            <person name="Nishiyama T."/>
            <person name="Perroud P.-F."/>
            <person name="Lindquist E."/>
            <person name="Kamisugi Y."/>
            <person name="Tanahashi T."/>
            <person name="Sakakibara K."/>
            <person name="Fujita T."/>
            <person name="Oishi K."/>
            <person name="Shin-I T."/>
            <person name="Kuroki Y."/>
            <person name="Toyoda A."/>
            <person name="Suzuki Y."/>
            <person name="Hashimoto A."/>
            <person name="Yamaguchi K."/>
            <person name="Sugano A."/>
            <person name="Kohara Y."/>
            <person name="Fujiyama A."/>
            <person name="Anterola A."/>
            <person name="Aoki S."/>
            <person name="Ashton N."/>
            <person name="Barbazuk W.B."/>
            <person name="Barker E."/>
            <person name="Bennetzen J."/>
            <person name="Bezanilla M."/>
            <person name="Blankenship R."/>
            <person name="Cho S.H."/>
            <person name="Dutcher S."/>
            <person name="Estelle M."/>
            <person name="Fawcett J.A."/>
            <person name="Gundlach H."/>
            <person name="Hanada K."/>
            <person name="Heyl A."/>
            <person name="Hicks K.A."/>
            <person name="Hugh J."/>
            <person name="Lohr M."/>
            <person name="Mayer K."/>
            <person name="Melkozernov A."/>
            <person name="Murata T."/>
            <person name="Nelson D."/>
            <person name="Pils B."/>
            <person name="Prigge M."/>
            <person name="Reiss B."/>
            <person name="Renner T."/>
            <person name="Rombauts S."/>
            <person name="Rushton P."/>
            <person name="Sanderfoot A."/>
            <person name="Schween G."/>
            <person name="Shiu S.-H."/>
            <person name="Stueber K."/>
            <person name="Theodoulou F.L."/>
            <person name="Tu H."/>
            <person name="Van de Peer Y."/>
            <person name="Verrier P.J."/>
            <person name="Waters E."/>
            <person name="Wood A."/>
            <person name="Yang L."/>
            <person name="Cove D."/>
            <person name="Cuming A."/>
            <person name="Hasebe M."/>
            <person name="Lucas S."/>
            <person name="Mishler D.B."/>
            <person name="Reski R."/>
            <person name="Grigoriev I."/>
            <person name="Quatrano R.S."/>
            <person name="Boore J.L."/>
        </authorList>
    </citation>
    <scope>NUCLEOTIDE SEQUENCE [LARGE SCALE GENOMIC DNA]</scope>
    <source>
        <strain evidence="3 4">cv. Gransden 2004</strain>
    </source>
</reference>
<reference evidence="3" key="3">
    <citation type="submission" date="2020-12" db="UniProtKB">
        <authorList>
            <consortium name="EnsemblPlants"/>
        </authorList>
    </citation>
    <scope>IDENTIFICATION</scope>
</reference>
<dbReference type="PaxDb" id="3218-PP1S352_13V6.1"/>
<feature type="region of interest" description="Disordered" evidence="1">
    <location>
        <begin position="215"/>
        <end position="272"/>
    </location>
</feature>
<accession>A0A2K1JQR6</accession>
<protein>
    <submittedName>
        <fullName evidence="2 3">Uncharacterized protein</fullName>
    </submittedName>
</protein>
<dbReference type="Proteomes" id="UP000006727">
    <property type="component" value="Chromosome 12"/>
</dbReference>
<feature type="compositionally biased region" description="Polar residues" evidence="1">
    <location>
        <begin position="1"/>
        <end position="15"/>
    </location>
</feature>
<feature type="compositionally biased region" description="Polar residues" evidence="1">
    <location>
        <begin position="74"/>
        <end position="89"/>
    </location>
</feature>
<feature type="compositionally biased region" description="Basic and acidic residues" evidence="1">
    <location>
        <begin position="90"/>
        <end position="115"/>
    </location>
</feature>
<dbReference type="GeneID" id="112289960"/>
<feature type="compositionally biased region" description="Polar residues" evidence="1">
    <location>
        <begin position="156"/>
        <end position="171"/>
    </location>
</feature>
<dbReference type="EnsemblPlants" id="Pp3c12_11870V3.2">
    <property type="protein sequence ID" value="Pp3c12_11870V3.2"/>
    <property type="gene ID" value="Pp3c12_11870"/>
</dbReference>
<evidence type="ECO:0000313" key="4">
    <source>
        <dbReference type="Proteomes" id="UP000006727"/>
    </source>
</evidence>
<dbReference type="EnsemblPlants" id="Pp3c12_11870V3.1">
    <property type="protein sequence ID" value="Pp3c12_11870V3.1"/>
    <property type="gene ID" value="Pp3c12_11870"/>
</dbReference>
<proteinExistence type="predicted"/>
<dbReference type="EMBL" id="ABEU02000012">
    <property type="protein sequence ID" value="PNR43776.1"/>
    <property type="molecule type" value="Genomic_DNA"/>
</dbReference>